<dbReference type="VEuPathDB" id="ToxoDB:ETH2_1544100"/>
<dbReference type="GO" id="GO:0006508">
    <property type="term" value="P:proteolysis"/>
    <property type="evidence" value="ECO:0007669"/>
    <property type="project" value="UniProtKB-KW"/>
</dbReference>
<dbReference type="VEuPathDB" id="ToxoDB:ETH_00002910"/>
<evidence type="ECO:0000256" key="5">
    <source>
        <dbReference type="SAM" id="Coils"/>
    </source>
</evidence>
<dbReference type="GO" id="GO:0008234">
    <property type="term" value="F:cysteine-type peptidase activity"/>
    <property type="evidence" value="ECO:0007669"/>
    <property type="project" value="UniProtKB-KW"/>
</dbReference>
<evidence type="ECO:0000256" key="6">
    <source>
        <dbReference type="SAM" id="MobiDB-lite"/>
    </source>
</evidence>
<dbReference type="EMBL" id="HG675649">
    <property type="protein sequence ID" value="CDJ41642.1"/>
    <property type="molecule type" value="Genomic_DNA"/>
</dbReference>
<evidence type="ECO:0000256" key="3">
    <source>
        <dbReference type="ARBA" id="ARBA00022801"/>
    </source>
</evidence>
<dbReference type="Pfam" id="PF02902">
    <property type="entry name" value="Peptidase_C48"/>
    <property type="match status" value="1"/>
</dbReference>
<dbReference type="Gene3D" id="3.40.395.10">
    <property type="entry name" value="Adenoviral Proteinase, Chain A"/>
    <property type="match status" value="1"/>
</dbReference>
<gene>
    <name evidence="8" type="ORF">ETH_00002910</name>
</gene>
<dbReference type="GeneID" id="25249795"/>
<dbReference type="PANTHER" id="PTHR46915">
    <property type="entry name" value="UBIQUITIN-LIKE PROTEASE 4-RELATED"/>
    <property type="match status" value="1"/>
</dbReference>
<keyword evidence="9" id="KW-1185">Reference proteome</keyword>
<dbReference type="AlphaFoldDB" id="U6KU21"/>
<dbReference type="PANTHER" id="PTHR46915:SF2">
    <property type="entry name" value="UBIQUITIN-LIKE PROTEASE 4"/>
    <property type="match status" value="1"/>
</dbReference>
<accession>U6KU21</accession>
<evidence type="ECO:0000313" key="9">
    <source>
        <dbReference type="Proteomes" id="UP000030747"/>
    </source>
</evidence>
<feature type="domain" description="Ubiquitin-like protease family profile" evidence="7">
    <location>
        <begin position="176"/>
        <end position="426"/>
    </location>
</feature>
<protein>
    <recommendedName>
        <fullName evidence="7">Ubiquitin-like protease family profile domain-containing protein</fullName>
    </recommendedName>
</protein>
<proteinExistence type="inferred from homology"/>
<dbReference type="SUPFAM" id="SSF54001">
    <property type="entry name" value="Cysteine proteinases"/>
    <property type="match status" value="1"/>
</dbReference>
<dbReference type="InterPro" id="IPR003653">
    <property type="entry name" value="Peptidase_C48_C"/>
</dbReference>
<feature type="region of interest" description="Disordered" evidence="6">
    <location>
        <begin position="131"/>
        <end position="150"/>
    </location>
</feature>
<dbReference type="OrthoDB" id="198735at2759"/>
<keyword evidence="5" id="KW-0175">Coiled coil</keyword>
<evidence type="ECO:0000313" key="8">
    <source>
        <dbReference type="EMBL" id="CDJ41642.1"/>
    </source>
</evidence>
<evidence type="ECO:0000256" key="2">
    <source>
        <dbReference type="ARBA" id="ARBA00022670"/>
    </source>
</evidence>
<feature type="coiled-coil region" evidence="5">
    <location>
        <begin position="444"/>
        <end position="478"/>
    </location>
</feature>
<evidence type="ECO:0000259" key="7">
    <source>
        <dbReference type="PROSITE" id="PS50600"/>
    </source>
</evidence>
<dbReference type="InterPro" id="IPR038765">
    <property type="entry name" value="Papain-like_cys_pep_sf"/>
</dbReference>
<feature type="compositionally biased region" description="Low complexity" evidence="6">
    <location>
        <begin position="339"/>
        <end position="349"/>
    </location>
</feature>
<comment type="similarity">
    <text evidence="1">Belongs to the peptidase C48 family.</text>
</comment>
<feature type="region of interest" description="Disordered" evidence="6">
    <location>
        <begin position="335"/>
        <end position="367"/>
    </location>
</feature>
<evidence type="ECO:0000256" key="4">
    <source>
        <dbReference type="ARBA" id="ARBA00022807"/>
    </source>
</evidence>
<keyword evidence="4" id="KW-0788">Thiol protease</keyword>
<dbReference type="PROSITE" id="PS50600">
    <property type="entry name" value="ULP_PROTEASE"/>
    <property type="match status" value="1"/>
</dbReference>
<sequence length="495" mass="53896">MCCEVKVDLECLELRENTHLLCGGNSCRQAAARLQGAAAPAAPAAAAPPSVAAAAPAAAAAASSQQAVLTLRRRGRRAVEGWPSKTELDCESEAATAAAATAAAATAAAAKIEARTSAMASLLLNVPITSDRSQQQQQQQQGARGARSPFCGVLQQGPGSGVYVQPGSAAVETAAAPVLLQELQRLRGSQWLDDAVINAFLKQQQLLNANRHKQSPTSVPSVCILNTFFFAMLQSGLADVARVQRWTRGTDIFSFRFLLVPLHLHTVHWALGVADLARGLTFVFDALPQQFKPFHEVIKLFLTECWEAKRPAVPSPEWQAALPCEFSYEVPREEKRSFQQQQQQQQQQQAARDERGGRSPHTYVKSSGLPQLRAHDAHASSSSNSNTISCCSSSSNSSGRCGSFWVPPQKGSDDCGVFLCLFVAAICNGRPFCFSQQDIAACRLRLKQRLLQQLLQQLQQLLQQQQQLLQQQQQMQQQQPQPQWVPLPKAERSSL</sequence>
<name>U6KU21_EIMTE</name>
<reference evidence="8" key="2">
    <citation type="submission" date="2013-10" db="EMBL/GenBank/DDBJ databases">
        <authorList>
            <person name="Aslett M."/>
        </authorList>
    </citation>
    <scope>NUCLEOTIDE SEQUENCE [LARGE SCALE GENOMIC DNA]</scope>
    <source>
        <strain evidence="8">Houghton</strain>
    </source>
</reference>
<keyword evidence="2" id="KW-0645">Protease</keyword>
<organism evidence="8 9">
    <name type="scientific">Eimeria tenella</name>
    <name type="common">Coccidian parasite</name>
    <dbReference type="NCBI Taxonomy" id="5802"/>
    <lineage>
        <taxon>Eukaryota</taxon>
        <taxon>Sar</taxon>
        <taxon>Alveolata</taxon>
        <taxon>Apicomplexa</taxon>
        <taxon>Conoidasida</taxon>
        <taxon>Coccidia</taxon>
        <taxon>Eucoccidiorida</taxon>
        <taxon>Eimeriorina</taxon>
        <taxon>Eimeriidae</taxon>
        <taxon>Eimeria</taxon>
    </lineage>
</organism>
<dbReference type="Proteomes" id="UP000030747">
    <property type="component" value="Unassembled WGS sequence"/>
</dbReference>
<evidence type="ECO:0000256" key="1">
    <source>
        <dbReference type="ARBA" id="ARBA00005234"/>
    </source>
</evidence>
<dbReference type="GO" id="GO:0016926">
    <property type="term" value="P:protein desumoylation"/>
    <property type="evidence" value="ECO:0007669"/>
    <property type="project" value="UniProtKB-ARBA"/>
</dbReference>
<keyword evidence="3" id="KW-0378">Hydrolase</keyword>
<reference evidence="8" key="1">
    <citation type="submission" date="2013-10" db="EMBL/GenBank/DDBJ databases">
        <title>Genomic analysis of the causative agents of coccidiosis in chickens.</title>
        <authorList>
            <person name="Reid A.J."/>
            <person name="Blake D."/>
            <person name="Billington K."/>
            <person name="Browne H."/>
            <person name="Dunn M."/>
            <person name="Hung S."/>
            <person name="Kawahara F."/>
            <person name="Miranda-Saavedra D."/>
            <person name="Mourier T."/>
            <person name="Nagra H."/>
            <person name="Otto T.D."/>
            <person name="Rawlings N."/>
            <person name="Sanchez A."/>
            <person name="Sanders M."/>
            <person name="Subramaniam C."/>
            <person name="Tay Y."/>
            <person name="Dear P."/>
            <person name="Doerig C."/>
            <person name="Gruber A."/>
            <person name="Parkinson J."/>
            <person name="Shirley M."/>
            <person name="Wan K.L."/>
            <person name="Berriman M."/>
            <person name="Tomley F."/>
            <person name="Pain A."/>
        </authorList>
    </citation>
    <scope>NUCLEOTIDE SEQUENCE [LARGE SCALE GENOMIC DNA]</scope>
    <source>
        <strain evidence="8">Houghton</strain>
    </source>
</reference>
<dbReference type="RefSeq" id="XP_013232392.1">
    <property type="nucleotide sequence ID" value="XM_013376938.1"/>
</dbReference>